<feature type="binding site" evidence="20">
    <location>
        <position position="44"/>
    </location>
    <ligand>
        <name>ATP</name>
        <dbReference type="ChEBI" id="CHEBI:30616"/>
    </ligand>
</feature>
<evidence type="ECO:0000256" key="15">
    <source>
        <dbReference type="ARBA" id="ARBA00023212"/>
    </source>
</evidence>
<comment type="caution">
    <text evidence="24">The sequence shown here is derived from an EMBL/GenBank/DDBJ whole genome shotgun (WGS) entry which is preliminary data.</text>
</comment>
<feature type="domain" description="EF-hand" evidence="23">
    <location>
        <begin position="390"/>
        <end position="425"/>
    </location>
</feature>
<dbReference type="InterPro" id="IPR017441">
    <property type="entry name" value="Protein_kinase_ATP_BS"/>
</dbReference>
<comment type="cofactor">
    <cofactor evidence="1">
        <name>Mg(2+)</name>
        <dbReference type="ChEBI" id="CHEBI:18420"/>
    </cofactor>
</comment>
<evidence type="ECO:0000313" key="25">
    <source>
        <dbReference type="Proteomes" id="UP000785679"/>
    </source>
</evidence>
<protein>
    <recommendedName>
        <fullName evidence="5">non-specific serine/threonine protein kinase</fullName>
        <ecNumber evidence="5">2.7.11.1</ecNumber>
    </recommendedName>
</protein>
<dbReference type="Gene3D" id="1.10.238.10">
    <property type="entry name" value="EF-hand"/>
    <property type="match status" value="2"/>
</dbReference>
<comment type="subcellular location">
    <subcellularLocation>
        <location evidence="2">Cytoplasm</location>
        <location evidence="2">Cytoskeleton</location>
    </subcellularLocation>
</comment>
<keyword evidence="13" id="KW-0106">Calcium</keyword>
<dbReference type="SMART" id="SM00054">
    <property type="entry name" value="EFh"/>
    <property type="match status" value="4"/>
</dbReference>
<evidence type="ECO:0000256" key="6">
    <source>
        <dbReference type="ARBA" id="ARBA00022490"/>
    </source>
</evidence>
<dbReference type="Gene3D" id="3.30.200.20">
    <property type="entry name" value="Phosphorylase Kinase, domain 1"/>
    <property type="match status" value="1"/>
</dbReference>
<evidence type="ECO:0000256" key="19">
    <source>
        <dbReference type="ARBA" id="ARBA00048679"/>
    </source>
</evidence>
<dbReference type="FunFam" id="3.30.200.20:FF:000315">
    <property type="entry name" value="Calcium-dependent protein kinase 3"/>
    <property type="match status" value="1"/>
</dbReference>
<dbReference type="SUPFAM" id="SSF47473">
    <property type="entry name" value="EF-hand"/>
    <property type="match status" value="1"/>
</dbReference>
<evidence type="ECO:0000256" key="7">
    <source>
        <dbReference type="ARBA" id="ARBA00022527"/>
    </source>
</evidence>
<evidence type="ECO:0000256" key="1">
    <source>
        <dbReference type="ARBA" id="ARBA00001946"/>
    </source>
</evidence>
<evidence type="ECO:0000256" key="11">
    <source>
        <dbReference type="ARBA" id="ARBA00022741"/>
    </source>
</evidence>
<feature type="domain" description="EF-hand" evidence="23">
    <location>
        <begin position="426"/>
        <end position="459"/>
    </location>
</feature>
<keyword evidence="10" id="KW-0677">Repeat</keyword>
<dbReference type="EC" id="2.7.11.1" evidence="5"/>
<comment type="subunit">
    <text evidence="4">Monomer.</text>
</comment>
<gene>
    <name evidence="24" type="ORF">FGO68_gene8048</name>
</gene>
<evidence type="ECO:0000256" key="9">
    <source>
        <dbReference type="ARBA" id="ARBA00022723"/>
    </source>
</evidence>
<dbReference type="InterPro" id="IPR011009">
    <property type="entry name" value="Kinase-like_dom_sf"/>
</dbReference>
<keyword evidence="25" id="KW-1185">Reference proteome</keyword>
<evidence type="ECO:0000256" key="12">
    <source>
        <dbReference type="ARBA" id="ARBA00022777"/>
    </source>
</evidence>
<evidence type="ECO:0000256" key="20">
    <source>
        <dbReference type="PROSITE-ProRule" id="PRU10141"/>
    </source>
</evidence>
<dbReference type="GO" id="GO:0005509">
    <property type="term" value="F:calcium ion binding"/>
    <property type="evidence" value="ECO:0007669"/>
    <property type="project" value="InterPro"/>
</dbReference>
<dbReference type="PROSITE" id="PS50222">
    <property type="entry name" value="EF_HAND_2"/>
    <property type="match status" value="4"/>
</dbReference>
<evidence type="ECO:0000256" key="16">
    <source>
        <dbReference type="ARBA" id="ARBA00024334"/>
    </source>
</evidence>
<dbReference type="InterPro" id="IPR050205">
    <property type="entry name" value="CDPK_Ser/Thr_kinases"/>
</dbReference>
<keyword evidence="15" id="KW-0206">Cytoskeleton</keyword>
<dbReference type="PROSITE" id="PS50011">
    <property type="entry name" value="PROTEIN_KINASE_DOM"/>
    <property type="match status" value="1"/>
</dbReference>
<dbReference type="Gene3D" id="1.10.510.10">
    <property type="entry name" value="Transferase(Phosphotransferase) domain 1"/>
    <property type="match status" value="1"/>
</dbReference>
<comment type="function">
    <text evidence="17">Plays a fundamental role in microtubule organizing center structure and function. Component of the infraciliary lattice (ICL) and the ciliary basal bodies.</text>
</comment>
<dbReference type="FunFam" id="1.10.238.10:FF:000178">
    <property type="entry name" value="Calmodulin-2 A"/>
    <property type="match status" value="1"/>
</dbReference>
<evidence type="ECO:0000256" key="8">
    <source>
        <dbReference type="ARBA" id="ARBA00022679"/>
    </source>
</evidence>
<proteinExistence type="inferred from homology"/>
<keyword evidence="14 20" id="KW-0067">ATP-binding</keyword>
<evidence type="ECO:0000259" key="22">
    <source>
        <dbReference type="PROSITE" id="PS50011"/>
    </source>
</evidence>
<dbReference type="InterPro" id="IPR011992">
    <property type="entry name" value="EF-hand-dom_pair"/>
</dbReference>
<dbReference type="InterPro" id="IPR018247">
    <property type="entry name" value="EF_Hand_1_Ca_BS"/>
</dbReference>
<accession>A0A8J8NPX7</accession>
<evidence type="ECO:0000259" key="23">
    <source>
        <dbReference type="PROSITE" id="PS50222"/>
    </source>
</evidence>
<feature type="domain" description="EF-hand" evidence="23">
    <location>
        <begin position="318"/>
        <end position="353"/>
    </location>
</feature>
<dbReference type="AlphaFoldDB" id="A0A8J8NPX7"/>
<sequence length="459" mass="52626">MGSVKILKQNYKLSVHTQILGAGQFGKVFLSESTSDPNFKVAIKVINKSRVQDQLHSILEEVRILTKLDHPNIVKYYETYDDVRYMYLVMENCPGGELFQKITSQKDQSFNESEAASIMRKLFKAINHCHASGVVHRDIKPENIMYGVDGEIKLIDFGLSRSVNIKHSQLNTVAGTPYYMAPEVFEGEYNQQCDVWSLGVIMYVLLSGYLPFQGDTRQKILSKIMKGAMHFNHPEFIKVSKEGKHLITQLLKVDPNERLTSLQALQHEWFQKFSEVKKGSGFDKLDPSILDRLRNFKGVSTLKKAALNVLIKMVPNSKDINALRAAFEKIDTECTGYISMEELKEALMKNNLQHDPEELQRIIKEVDYHGNNQINYTEFLAATVSINQILTNERLLAVFKQFDTDNMGDITRENLVEAMNKIGQRITNEEIDDIMLKHDISKNGSINFEEFKKLFEEIQ</sequence>
<dbReference type="GO" id="GO:0005856">
    <property type="term" value="C:cytoskeleton"/>
    <property type="evidence" value="ECO:0007669"/>
    <property type="project" value="UniProtKB-SubCell"/>
</dbReference>
<dbReference type="InterPro" id="IPR002048">
    <property type="entry name" value="EF_hand_dom"/>
</dbReference>
<dbReference type="OrthoDB" id="40902at2759"/>
<dbReference type="SUPFAM" id="SSF56112">
    <property type="entry name" value="Protein kinase-like (PK-like)"/>
    <property type="match status" value="1"/>
</dbReference>
<dbReference type="Proteomes" id="UP000785679">
    <property type="component" value="Unassembled WGS sequence"/>
</dbReference>
<comment type="catalytic activity">
    <reaction evidence="19">
        <text>L-seryl-[protein] + ATP = O-phospho-L-seryl-[protein] + ADP + H(+)</text>
        <dbReference type="Rhea" id="RHEA:17989"/>
        <dbReference type="Rhea" id="RHEA-COMP:9863"/>
        <dbReference type="Rhea" id="RHEA-COMP:11604"/>
        <dbReference type="ChEBI" id="CHEBI:15378"/>
        <dbReference type="ChEBI" id="CHEBI:29999"/>
        <dbReference type="ChEBI" id="CHEBI:30616"/>
        <dbReference type="ChEBI" id="CHEBI:83421"/>
        <dbReference type="ChEBI" id="CHEBI:456216"/>
        <dbReference type="EC" id="2.7.11.1"/>
    </reaction>
</comment>
<evidence type="ECO:0000313" key="24">
    <source>
        <dbReference type="EMBL" id="TNV79747.1"/>
    </source>
</evidence>
<keyword evidence="6" id="KW-0963">Cytoplasm</keyword>
<comment type="similarity">
    <text evidence="3">Belongs to the centrin family.</text>
</comment>
<evidence type="ECO:0000256" key="3">
    <source>
        <dbReference type="ARBA" id="ARBA00005253"/>
    </source>
</evidence>
<dbReference type="PANTHER" id="PTHR24349">
    <property type="entry name" value="SERINE/THREONINE-PROTEIN KINASE"/>
    <property type="match status" value="1"/>
</dbReference>
<dbReference type="InterPro" id="IPR008271">
    <property type="entry name" value="Ser/Thr_kinase_AS"/>
</dbReference>
<dbReference type="PROSITE" id="PS00018">
    <property type="entry name" value="EF_HAND_1"/>
    <property type="match status" value="1"/>
</dbReference>
<evidence type="ECO:0000256" key="18">
    <source>
        <dbReference type="ARBA" id="ARBA00047899"/>
    </source>
</evidence>
<keyword evidence="11 20" id="KW-0547">Nucleotide-binding</keyword>
<dbReference type="Pfam" id="PF13499">
    <property type="entry name" value="EF-hand_7"/>
    <property type="match status" value="2"/>
</dbReference>
<evidence type="ECO:0000256" key="10">
    <source>
        <dbReference type="ARBA" id="ARBA00022737"/>
    </source>
</evidence>
<evidence type="ECO:0000256" key="21">
    <source>
        <dbReference type="RuleBase" id="RU000304"/>
    </source>
</evidence>
<keyword evidence="8" id="KW-0808">Transferase</keyword>
<dbReference type="InterPro" id="IPR000719">
    <property type="entry name" value="Prot_kinase_dom"/>
</dbReference>
<name>A0A8J8NPX7_HALGN</name>
<keyword evidence="9" id="KW-0479">Metal-binding</keyword>
<reference evidence="24" key="1">
    <citation type="submission" date="2019-06" db="EMBL/GenBank/DDBJ databases">
        <authorList>
            <person name="Zheng W."/>
        </authorList>
    </citation>
    <scope>NUCLEOTIDE SEQUENCE</scope>
    <source>
        <strain evidence="24">QDHG01</strain>
    </source>
</reference>
<evidence type="ECO:0000256" key="4">
    <source>
        <dbReference type="ARBA" id="ARBA00011245"/>
    </source>
</evidence>
<evidence type="ECO:0000256" key="5">
    <source>
        <dbReference type="ARBA" id="ARBA00012513"/>
    </source>
</evidence>
<dbReference type="SMART" id="SM00220">
    <property type="entry name" value="S_TKc"/>
    <property type="match status" value="1"/>
</dbReference>
<dbReference type="GO" id="GO:0005524">
    <property type="term" value="F:ATP binding"/>
    <property type="evidence" value="ECO:0007669"/>
    <property type="project" value="UniProtKB-UniRule"/>
</dbReference>
<evidence type="ECO:0000256" key="2">
    <source>
        <dbReference type="ARBA" id="ARBA00004245"/>
    </source>
</evidence>
<keyword evidence="7 21" id="KW-0723">Serine/threonine-protein kinase</keyword>
<comment type="similarity">
    <text evidence="16">Belongs to the protein kinase superfamily. Ser/Thr protein kinase family. CDPK subfamily.</text>
</comment>
<dbReference type="PROSITE" id="PS00107">
    <property type="entry name" value="PROTEIN_KINASE_ATP"/>
    <property type="match status" value="1"/>
</dbReference>
<comment type="catalytic activity">
    <reaction evidence="18">
        <text>L-threonyl-[protein] + ATP = O-phospho-L-threonyl-[protein] + ADP + H(+)</text>
        <dbReference type="Rhea" id="RHEA:46608"/>
        <dbReference type="Rhea" id="RHEA-COMP:11060"/>
        <dbReference type="Rhea" id="RHEA-COMP:11605"/>
        <dbReference type="ChEBI" id="CHEBI:15378"/>
        <dbReference type="ChEBI" id="CHEBI:30013"/>
        <dbReference type="ChEBI" id="CHEBI:30616"/>
        <dbReference type="ChEBI" id="CHEBI:61977"/>
        <dbReference type="ChEBI" id="CHEBI:456216"/>
        <dbReference type="EC" id="2.7.11.1"/>
    </reaction>
</comment>
<keyword evidence="12" id="KW-0418">Kinase</keyword>
<feature type="domain" description="EF-hand" evidence="23">
    <location>
        <begin position="354"/>
        <end position="389"/>
    </location>
</feature>
<evidence type="ECO:0000256" key="14">
    <source>
        <dbReference type="ARBA" id="ARBA00022840"/>
    </source>
</evidence>
<evidence type="ECO:0000256" key="17">
    <source>
        <dbReference type="ARBA" id="ARBA00025692"/>
    </source>
</evidence>
<dbReference type="FunFam" id="1.10.510.10:FF:000571">
    <property type="entry name" value="Maternal embryonic leucine zipper kinase"/>
    <property type="match status" value="1"/>
</dbReference>
<dbReference type="GO" id="GO:0004674">
    <property type="term" value="F:protein serine/threonine kinase activity"/>
    <property type="evidence" value="ECO:0007669"/>
    <property type="project" value="UniProtKB-KW"/>
</dbReference>
<evidence type="ECO:0000256" key="13">
    <source>
        <dbReference type="ARBA" id="ARBA00022837"/>
    </source>
</evidence>
<feature type="domain" description="Protein kinase" evidence="22">
    <location>
        <begin position="14"/>
        <end position="270"/>
    </location>
</feature>
<dbReference type="CDD" id="cd05117">
    <property type="entry name" value="STKc_CAMK"/>
    <property type="match status" value="1"/>
</dbReference>
<dbReference type="PROSITE" id="PS00108">
    <property type="entry name" value="PROTEIN_KINASE_ST"/>
    <property type="match status" value="1"/>
</dbReference>
<dbReference type="Pfam" id="PF00069">
    <property type="entry name" value="Pkinase"/>
    <property type="match status" value="1"/>
</dbReference>
<dbReference type="EMBL" id="RRYP01008480">
    <property type="protein sequence ID" value="TNV79747.1"/>
    <property type="molecule type" value="Genomic_DNA"/>
</dbReference>
<organism evidence="24 25">
    <name type="scientific">Halteria grandinella</name>
    <dbReference type="NCBI Taxonomy" id="5974"/>
    <lineage>
        <taxon>Eukaryota</taxon>
        <taxon>Sar</taxon>
        <taxon>Alveolata</taxon>
        <taxon>Ciliophora</taxon>
        <taxon>Intramacronucleata</taxon>
        <taxon>Spirotrichea</taxon>
        <taxon>Stichotrichia</taxon>
        <taxon>Sporadotrichida</taxon>
        <taxon>Halteriidae</taxon>
        <taxon>Halteria</taxon>
    </lineage>
</organism>